<dbReference type="EMBL" id="JAVFKY010000005">
    <property type="protein sequence ID" value="KAK5575537.1"/>
    <property type="molecule type" value="Genomic_DNA"/>
</dbReference>
<sequence length="187" mass="21252">MNLKNIINKGLLFIPLPIAIHKYLFTIYIDPGFDKKNNNESNIINNYNEINNTPKQYEMITTDKNGEIISISTSTYKNENNRHNSQANIDKAFKILVINKFSKNFKHNDIVTIIDPDNPNNTLVRRILATGNEFVPFPPYTTGVQDGFFMYSEPVVDGLPKIAGPIPIGFITGKMITNIYPFKLNIV</sequence>
<organism evidence="1 2">
    <name type="scientific">Dictyostelium firmibasis</name>
    <dbReference type="NCBI Taxonomy" id="79012"/>
    <lineage>
        <taxon>Eukaryota</taxon>
        <taxon>Amoebozoa</taxon>
        <taxon>Evosea</taxon>
        <taxon>Eumycetozoa</taxon>
        <taxon>Dictyostelia</taxon>
        <taxon>Dictyosteliales</taxon>
        <taxon>Dictyosteliaceae</taxon>
        <taxon>Dictyostelium</taxon>
    </lineage>
</organism>
<keyword evidence="2" id="KW-1185">Reference proteome</keyword>
<protein>
    <submittedName>
        <fullName evidence="1">Uncharacterized protein</fullName>
    </submittedName>
</protein>
<name>A0AAN7TKK9_9MYCE</name>
<reference evidence="1 2" key="1">
    <citation type="submission" date="2023-11" db="EMBL/GenBank/DDBJ databases">
        <title>Dfirmibasis_genome.</title>
        <authorList>
            <person name="Edelbroek B."/>
            <person name="Kjellin J."/>
            <person name="Jerlstrom-Hultqvist J."/>
            <person name="Soderbom F."/>
        </authorList>
    </citation>
    <scope>NUCLEOTIDE SEQUENCE [LARGE SCALE GENOMIC DNA]</scope>
    <source>
        <strain evidence="1 2">TNS-C-14</strain>
    </source>
</reference>
<evidence type="ECO:0000313" key="2">
    <source>
        <dbReference type="Proteomes" id="UP001344447"/>
    </source>
</evidence>
<dbReference type="Proteomes" id="UP001344447">
    <property type="component" value="Unassembled WGS sequence"/>
</dbReference>
<comment type="caution">
    <text evidence="1">The sequence shown here is derived from an EMBL/GenBank/DDBJ whole genome shotgun (WGS) entry which is preliminary data.</text>
</comment>
<evidence type="ECO:0000313" key="1">
    <source>
        <dbReference type="EMBL" id="KAK5575537.1"/>
    </source>
</evidence>
<gene>
    <name evidence="1" type="ORF">RB653_006670</name>
</gene>
<dbReference type="SUPFAM" id="SSF51306">
    <property type="entry name" value="LexA/Signal peptidase"/>
    <property type="match status" value="1"/>
</dbReference>
<proteinExistence type="predicted"/>
<dbReference type="InterPro" id="IPR036286">
    <property type="entry name" value="LexA/Signal_pep-like_sf"/>
</dbReference>
<accession>A0AAN7TKK9</accession>
<dbReference type="AlphaFoldDB" id="A0AAN7TKK9"/>